<dbReference type="Proteomes" id="UP000237438">
    <property type="component" value="Unassembled WGS sequence"/>
</dbReference>
<comment type="subunit">
    <text evidence="4">Component of the Mediator complex.</text>
</comment>
<comment type="function">
    <text evidence="4">Component of the Mediator complex, a coactivator involved in the regulated transcription of nearly all RNA polymerase II-dependent genes. Mediator functions as a bridge to convey information from gene-specific regulatory proteins to the basal RNA polymerase II transcription machinery. Mediator is recruited to promoters by direct interactions with regulatory proteins and serves as a scaffold for the assembly of a functional pre-initiation complex with RNA polymerase II and the general transcription factors.</text>
</comment>
<evidence type="ECO:0000313" key="6">
    <source>
        <dbReference type="EMBL" id="POS88140.1"/>
    </source>
</evidence>
<evidence type="ECO:0000256" key="5">
    <source>
        <dbReference type="SAM" id="MobiDB-lite"/>
    </source>
</evidence>
<keyword evidence="4" id="KW-0805">Transcription regulation</keyword>
<dbReference type="PANTHER" id="PTHR22890">
    <property type="entry name" value="MEDIATOR OF RNA POLYMERASE II TRANSCRIPTION SUBUNIT 11"/>
    <property type="match status" value="1"/>
</dbReference>
<dbReference type="AlphaFoldDB" id="A0A2S4Q1I2"/>
<sequence length="182" mass="20549">METTKDGVDSAEFVPFTKSERIQQLNDIDKVRSLNRLLKSAGLAIQTLSTIQAPDTRLKSDRRQKFEENCNSYLHTLHSIDVALYRQIHGLEEANIIPADKSKKDKAKEIQPRGRPPMTRPLVEKDPIKTNESQKANDVGLLNSQSEKVGRDMEAELWKEARSLLEEVDNGAVLIESPKSVE</sequence>
<name>A0A2S4Q1I2_9PEZI</name>
<evidence type="ECO:0000256" key="4">
    <source>
        <dbReference type="RuleBase" id="RU364147"/>
    </source>
</evidence>
<evidence type="ECO:0000313" key="7">
    <source>
        <dbReference type="Proteomes" id="UP000237438"/>
    </source>
</evidence>
<dbReference type="STRING" id="225359.A0A2S4Q1I2"/>
<dbReference type="Gene3D" id="1.10.287.3490">
    <property type="match status" value="1"/>
</dbReference>
<evidence type="ECO:0000256" key="2">
    <source>
        <dbReference type="ARBA" id="ARBA00008186"/>
    </source>
</evidence>
<comment type="similarity">
    <text evidence="2 4">Belongs to the Mediator complex subunit 11 family.</text>
</comment>
<dbReference type="GO" id="GO:0003712">
    <property type="term" value="F:transcription coregulator activity"/>
    <property type="evidence" value="ECO:0007669"/>
    <property type="project" value="InterPro"/>
</dbReference>
<keyword evidence="4" id="KW-0804">Transcription</keyword>
<feature type="compositionally biased region" description="Basic and acidic residues" evidence="5">
    <location>
        <begin position="100"/>
        <end position="112"/>
    </location>
</feature>
<feature type="region of interest" description="Disordered" evidence="5">
    <location>
        <begin position="99"/>
        <end position="146"/>
    </location>
</feature>
<feature type="non-terminal residue" evidence="6">
    <location>
        <position position="182"/>
    </location>
</feature>
<organism evidence="6 7">
    <name type="scientific">Erysiphe pulchra</name>
    <dbReference type="NCBI Taxonomy" id="225359"/>
    <lineage>
        <taxon>Eukaryota</taxon>
        <taxon>Fungi</taxon>
        <taxon>Dikarya</taxon>
        <taxon>Ascomycota</taxon>
        <taxon>Pezizomycotina</taxon>
        <taxon>Leotiomycetes</taxon>
        <taxon>Erysiphales</taxon>
        <taxon>Erysiphaceae</taxon>
        <taxon>Erysiphe</taxon>
    </lineage>
</organism>
<protein>
    <recommendedName>
        <fullName evidence="4">Mediator of RNA polymerase II transcription subunit 11</fullName>
    </recommendedName>
    <alternativeName>
        <fullName evidence="4">Mediator complex subunit 11</fullName>
    </alternativeName>
</protein>
<dbReference type="EMBL" id="PEDP01000027">
    <property type="protein sequence ID" value="POS88140.1"/>
    <property type="molecule type" value="Genomic_DNA"/>
</dbReference>
<comment type="subcellular location">
    <subcellularLocation>
        <location evidence="1 4">Nucleus</location>
    </subcellularLocation>
</comment>
<reference evidence="6 7" key="1">
    <citation type="submission" date="2017-10" db="EMBL/GenBank/DDBJ databases">
        <title>Development of genomic resources for the powdery mildew, Erysiphe pulchra.</title>
        <authorList>
            <person name="Wadl P.A."/>
            <person name="Mack B.M."/>
            <person name="Moore G."/>
            <person name="Beltz S.B."/>
        </authorList>
    </citation>
    <scope>NUCLEOTIDE SEQUENCE [LARGE SCALE GENOMIC DNA]</scope>
    <source>
        <strain evidence="6">Cflorida</strain>
    </source>
</reference>
<keyword evidence="4" id="KW-0010">Activator</keyword>
<dbReference type="GO" id="GO:0006357">
    <property type="term" value="P:regulation of transcription by RNA polymerase II"/>
    <property type="evidence" value="ECO:0007669"/>
    <property type="project" value="InterPro"/>
</dbReference>
<dbReference type="OrthoDB" id="5418434at2759"/>
<keyword evidence="7" id="KW-1185">Reference proteome</keyword>
<dbReference type="Pfam" id="PF10280">
    <property type="entry name" value="Med11"/>
    <property type="match status" value="1"/>
</dbReference>
<dbReference type="GO" id="GO:0016592">
    <property type="term" value="C:mediator complex"/>
    <property type="evidence" value="ECO:0007669"/>
    <property type="project" value="InterPro"/>
</dbReference>
<proteinExistence type="inferred from homology"/>
<keyword evidence="3 4" id="KW-0539">Nucleus</keyword>
<accession>A0A2S4Q1I2</accession>
<feature type="compositionally biased region" description="Polar residues" evidence="5">
    <location>
        <begin position="130"/>
        <end position="146"/>
    </location>
</feature>
<gene>
    <name evidence="4" type="primary">MED11</name>
    <name evidence="6" type="ORF">EPUL_000286</name>
</gene>
<dbReference type="InterPro" id="IPR019404">
    <property type="entry name" value="Mediator_Med11"/>
</dbReference>
<evidence type="ECO:0000256" key="1">
    <source>
        <dbReference type="ARBA" id="ARBA00004123"/>
    </source>
</evidence>
<comment type="caution">
    <text evidence="6">The sequence shown here is derived from an EMBL/GenBank/DDBJ whole genome shotgun (WGS) entry which is preliminary data.</text>
</comment>
<evidence type="ECO:0000256" key="3">
    <source>
        <dbReference type="ARBA" id="ARBA00023242"/>
    </source>
</evidence>